<keyword evidence="1" id="KW-0732">Signal</keyword>
<dbReference type="SUPFAM" id="SSF47266">
    <property type="entry name" value="4-helical cytokines"/>
    <property type="match status" value="1"/>
</dbReference>
<organism evidence="2 3">
    <name type="scientific">Acipenser ruthenus</name>
    <name type="common">Sterlet sturgeon</name>
    <dbReference type="NCBI Taxonomy" id="7906"/>
    <lineage>
        <taxon>Eukaryota</taxon>
        <taxon>Metazoa</taxon>
        <taxon>Chordata</taxon>
        <taxon>Craniata</taxon>
        <taxon>Vertebrata</taxon>
        <taxon>Euteleostomi</taxon>
        <taxon>Actinopterygii</taxon>
        <taxon>Chondrostei</taxon>
        <taxon>Acipenseriformes</taxon>
        <taxon>Acipenseridae</taxon>
        <taxon>Acipenser</taxon>
    </lineage>
</organism>
<evidence type="ECO:0000313" key="3">
    <source>
        <dbReference type="Proteomes" id="UP000289886"/>
    </source>
</evidence>
<dbReference type="InterPro" id="IPR009079">
    <property type="entry name" value="4_helix_cytokine-like_core"/>
</dbReference>
<name>A0A444UZ22_ACIRT</name>
<dbReference type="EMBL" id="SCEB01004696">
    <property type="protein sequence ID" value="RXM93389.1"/>
    <property type="molecule type" value="Genomic_DNA"/>
</dbReference>
<evidence type="ECO:0000256" key="1">
    <source>
        <dbReference type="SAM" id="SignalP"/>
    </source>
</evidence>
<feature type="chain" id="PRO_5019392423" evidence="1">
    <location>
        <begin position="19"/>
        <end position="155"/>
    </location>
</feature>
<dbReference type="AlphaFoldDB" id="A0A444UZ22"/>
<reference evidence="2 3" key="1">
    <citation type="submission" date="2019-01" db="EMBL/GenBank/DDBJ databases">
        <title>Draft Genome and Complete Hox-Cluster Characterization of the Sterlet Sturgeon (Acipenser ruthenus).</title>
        <authorList>
            <person name="Wei Q."/>
        </authorList>
    </citation>
    <scope>NUCLEOTIDE SEQUENCE [LARGE SCALE GENOMIC DNA]</scope>
    <source>
        <strain evidence="2">WHYD16114868_AA</strain>
        <tissue evidence="2">Blood</tissue>
    </source>
</reference>
<evidence type="ECO:0000313" key="2">
    <source>
        <dbReference type="EMBL" id="RXM93389.1"/>
    </source>
</evidence>
<proteinExistence type="predicted"/>
<dbReference type="Gene3D" id="1.20.1250.10">
    <property type="match status" value="1"/>
</dbReference>
<dbReference type="Proteomes" id="UP000289886">
    <property type="component" value="Unassembled WGS sequence"/>
</dbReference>
<accession>A0A444UZ22</accession>
<protein>
    <submittedName>
        <fullName evidence="2">Uncharacterized protein</fullName>
    </submittedName>
</protein>
<keyword evidence="3" id="KW-1185">Reference proteome</keyword>
<sequence length="155" mass="17742">MNCKPGLLLVLTVSLVSSRPAPGALEELQDVAEELLKAYNASNFKNDSRNNLLYLDFHFTFTTEESANPAQFTETACAFQDYLNKIYRHQLLLNPNDSELHHQFIYTKNQFAPFLKQFSTVCSSKECDDNPGALFKKKLLGYKVLRLFVQWLGKL</sequence>
<feature type="signal peptide" evidence="1">
    <location>
        <begin position="1"/>
        <end position="18"/>
    </location>
</feature>
<gene>
    <name evidence="2" type="ORF">EOD39_19131</name>
</gene>
<comment type="caution">
    <text evidence="2">The sequence shown here is derived from an EMBL/GenBank/DDBJ whole genome shotgun (WGS) entry which is preliminary data.</text>
</comment>